<protein>
    <recommendedName>
        <fullName evidence="5">Luciferase-like domain-containing protein</fullName>
    </recommendedName>
</protein>
<accession>A0A6J4UJF0</accession>
<dbReference type="GO" id="GO:0046306">
    <property type="term" value="P:alkanesulfonate catabolic process"/>
    <property type="evidence" value="ECO:0007669"/>
    <property type="project" value="TreeGrafter"/>
</dbReference>
<dbReference type="InterPro" id="IPR050172">
    <property type="entry name" value="SsuD_RutA_monooxygenase"/>
</dbReference>
<gene>
    <name evidence="6" type="ORF">AVDCRST_MAG59-1816</name>
</gene>
<dbReference type="InterPro" id="IPR036661">
    <property type="entry name" value="Luciferase-like_sf"/>
</dbReference>
<dbReference type="GO" id="GO:0008726">
    <property type="term" value="F:alkanesulfonate monooxygenase activity"/>
    <property type="evidence" value="ECO:0007669"/>
    <property type="project" value="TreeGrafter"/>
</dbReference>
<dbReference type="Pfam" id="PF00296">
    <property type="entry name" value="Bac_luciferase"/>
    <property type="match status" value="1"/>
</dbReference>
<feature type="domain" description="Luciferase-like" evidence="5">
    <location>
        <begin position="15"/>
        <end position="255"/>
    </location>
</feature>
<dbReference type="Gene3D" id="3.20.20.30">
    <property type="entry name" value="Luciferase-like domain"/>
    <property type="match status" value="1"/>
</dbReference>
<evidence type="ECO:0000313" key="6">
    <source>
        <dbReference type="EMBL" id="CAA9552217.1"/>
    </source>
</evidence>
<keyword evidence="2" id="KW-0288">FMN</keyword>
<dbReference type="InterPro" id="IPR011251">
    <property type="entry name" value="Luciferase-like_dom"/>
</dbReference>
<name>A0A6J4UJF0_9BACT</name>
<evidence type="ECO:0000256" key="2">
    <source>
        <dbReference type="ARBA" id="ARBA00022643"/>
    </source>
</evidence>
<keyword evidence="4" id="KW-0503">Monooxygenase</keyword>
<keyword evidence="1" id="KW-0285">Flavoprotein</keyword>
<evidence type="ECO:0000256" key="1">
    <source>
        <dbReference type="ARBA" id="ARBA00022630"/>
    </source>
</evidence>
<organism evidence="6">
    <name type="scientific">uncultured Thermomicrobiales bacterium</name>
    <dbReference type="NCBI Taxonomy" id="1645740"/>
    <lineage>
        <taxon>Bacteria</taxon>
        <taxon>Pseudomonadati</taxon>
        <taxon>Thermomicrobiota</taxon>
        <taxon>Thermomicrobia</taxon>
        <taxon>Thermomicrobiales</taxon>
        <taxon>environmental samples</taxon>
    </lineage>
</organism>
<sequence length="332" mass="35666">MAHANPMHPHRPLKVGYILPETEGRRGPAVARWDELRAMAERAEAVGFDSLWMVDRLLFPGGDEFVGYTTGETTGGWEAWSLTAALAAVTTRVELGQYVTNNLFRNPALLAKMAATVDEISGGRLILSLGAGDGGGDAAMFGFPEDHRVGRFEEALRIVTGLLREGRVDLDGAYYRVRDGELRPRGPRQQGPPILIGSQLGPRMLGLAARYADLWNTFQWIRPEELPAALAPLDAALAAAGRDPATLGRVLDVPVDLDLPGPRRHPRSTAYGRDRAVEAAASGVLLSGEPEAIADGLRAYADAGIGHVVVWLDPDTVEGIEAFAPVLELLDA</sequence>
<dbReference type="AlphaFoldDB" id="A0A6J4UJF0"/>
<keyword evidence="3" id="KW-0560">Oxidoreductase</keyword>
<dbReference type="PANTHER" id="PTHR42847">
    <property type="entry name" value="ALKANESULFONATE MONOOXYGENASE"/>
    <property type="match status" value="1"/>
</dbReference>
<evidence type="ECO:0000256" key="3">
    <source>
        <dbReference type="ARBA" id="ARBA00023002"/>
    </source>
</evidence>
<reference evidence="6" key="1">
    <citation type="submission" date="2020-02" db="EMBL/GenBank/DDBJ databases">
        <authorList>
            <person name="Meier V. D."/>
        </authorList>
    </citation>
    <scope>NUCLEOTIDE SEQUENCE</scope>
    <source>
        <strain evidence="6">AVDCRST_MAG59</strain>
    </source>
</reference>
<dbReference type="SUPFAM" id="SSF51679">
    <property type="entry name" value="Bacterial luciferase-like"/>
    <property type="match status" value="1"/>
</dbReference>
<proteinExistence type="predicted"/>
<dbReference type="EMBL" id="CADCWF010000115">
    <property type="protein sequence ID" value="CAA9552217.1"/>
    <property type="molecule type" value="Genomic_DNA"/>
</dbReference>
<evidence type="ECO:0000256" key="4">
    <source>
        <dbReference type="ARBA" id="ARBA00023033"/>
    </source>
</evidence>
<dbReference type="PANTHER" id="PTHR42847:SF4">
    <property type="entry name" value="ALKANESULFONATE MONOOXYGENASE-RELATED"/>
    <property type="match status" value="1"/>
</dbReference>
<evidence type="ECO:0000259" key="5">
    <source>
        <dbReference type="Pfam" id="PF00296"/>
    </source>
</evidence>